<proteinExistence type="inferred from homology"/>
<evidence type="ECO:0000256" key="3">
    <source>
        <dbReference type="ARBA" id="ARBA00022525"/>
    </source>
</evidence>
<evidence type="ECO:0000256" key="4">
    <source>
        <dbReference type="ARBA" id="ARBA00022729"/>
    </source>
</evidence>
<evidence type="ECO:0000256" key="2">
    <source>
        <dbReference type="ARBA" id="ARBA00009127"/>
    </source>
</evidence>
<name>A0A1L8DNC7_9DIPT</name>
<feature type="chain" id="PRO_5012634603" evidence="5">
    <location>
        <begin position="19"/>
        <end position="406"/>
    </location>
</feature>
<accession>A0A1L8DNC7</accession>
<evidence type="ECO:0000256" key="5">
    <source>
        <dbReference type="SAM" id="SignalP"/>
    </source>
</evidence>
<dbReference type="GO" id="GO:0005576">
    <property type="term" value="C:extracellular region"/>
    <property type="evidence" value="ECO:0007669"/>
    <property type="project" value="UniProtKB-SubCell"/>
</dbReference>
<comment type="subcellular location">
    <subcellularLocation>
        <location evidence="1">Secreted</location>
    </subcellularLocation>
</comment>
<dbReference type="InterPro" id="IPR011042">
    <property type="entry name" value="6-blade_b-propeller_TolB-like"/>
</dbReference>
<dbReference type="Pfam" id="PF03022">
    <property type="entry name" value="MRJP"/>
    <property type="match status" value="1"/>
</dbReference>
<protein>
    <submittedName>
        <fullName evidence="6">Putative yellow-related salivary protein</fullName>
    </submittedName>
</protein>
<dbReference type="EMBL" id="GFDF01006116">
    <property type="protein sequence ID" value="JAV07968.1"/>
    <property type="molecule type" value="Transcribed_RNA"/>
</dbReference>
<dbReference type="InterPro" id="IPR017996">
    <property type="entry name" value="MRJP/yellow-related"/>
</dbReference>
<dbReference type="SUPFAM" id="SSF63825">
    <property type="entry name" value="YWTD domain"/>
    <property type="match status" value="1"/>
</dbReference>
<dbReference type="AlphaFoldDB" id="A0A1L8DNC7"/>
<feature type="signal peptide" evidence="5">
    <location>
        <begin position="1"/>
        <end position="18"/>
    </location>
</feature>
<keyword evidence="4 5" id="KW-0732">Signal</keyword>
<keyword evidence="3" id="KW-0964">Secreted</keyword>
<evidence type="ECO:0000313" key="6">
    <source>
        <dbReference type="EMBL" id="JAV07968.1"/>
    </source>
</evidence>
<dbReference type="Gene3D" id="2.120.10.30">
    <property type="entry name" value="TolB, C-terminal domain"/>
    <property type="match status" value="1"/>
</dbReference>
<reference evidence="6" key="1">
    <citation type="submission" date="2016-12" db="EMBL/GenBank/DDBJ databases">
        <title>An insight into the sialome and mialome of the sand fly, Nyssomyia neivai.</title>
        <authorList>
            <person name="Sebastian V."/>
            <person name="Goulart T.M."/>
            <person name="Oliveira W."/>
            <person name="Calvo E."/>
            <person name="Oliveira L.F."/>
            <person name="Pinto M.C."/>
            <person name="Rosselino A.M."/>
            <person name="Ribeiro J.M."/>
        </authorList>
    </citation>
    <scope>NUCLEOTIDE SEQUENCE</scope>
</reference>
<sequence length="406" mass="46118">MWCNLGLLVVILFHGIHGAYVEIGYSWSNITFEGLDLKSYKPRHNVPTAFAYDATGHKIFITIPRRLSDVPYTVAELDTVKHPGYPIDRAPELNKFSGKSSKDFVSAYQPVIDECRRLWILDVGQVEYSGDNSQKYSKQKPALIIYELKKSNYPEVGRYELSDNVATNPTTFGGYAVDVTNNKGDCSQTFVYITNFGENSLVVFDQKTKKSWKFTDKSFEPDKESTFSHFNNQSDKYKVGLFGITLGDRDNAGNRPAYYIAGSSTKVYSVNTKQLKTKGTTLTPKLHGDRGKHTDAIALAYDSVHKVIFFAESDTRQVSCWHVDMELKPENTDVIYSYARFIFGTDISIDSENYLWFMSNGYPPINDAEKLKFDNRKIRLMRVATERVVKYAKCNPNYKAPPSIPV</sequence>
<evidence type="ECO:0000256" key="1">
    <source>
        <dbReference type="ARBA" id="ARBA00004613"/>
    </source>
</evidence>
<dbReference type="PANTHER" id="PTHR10009:SF18">
    <property type="entry name" value="PROTEIN YELLOW-LIKE PROTEIN"/>
    <property type="match status" value="1"/>
</dbReference>
<comment type="similarity">
    <text evidence="2">Belongs to the major royal jelly protein family.</text>
</comment>
<dbReference type="PANTHER" id="PTHR10009">
    <property type="entry name" value="PROTEIN YELLOW-RELATED"/>
    <property type="match status" value="1"/>
</dbReference>
<organism evidence="6">
    <name type="scientific">Nyssomyia neivai</name>
    <dbReference type="NCBI Taxonomy" id="330878"/>
    <lineage>
        <taxon>Eukaryota</taxon>
        <taxon>Metazoa</taxon>
        <taxon>Ecdysozoa</taxon>
        <taxon>Arthropoda</taxon>
        <taxon>Hexapoda</taxon>
        <taxon>Insecta</taxon>
        <taxon>Pterygota</taxon>
        <taxon>Neoptera</taxon>
        <taxon>Endopterygota</taxon>
        <taxon>Diptera</taxon>
        <taxon>Nematocera</taxon>
        <taxon>Psychodoidea</taxon>
        <taxon>Psychodidae</taxon>
        <taxon>Nyssomyia</taxon>
    </lineage>
</organism>